<evidence type="ECO:0000313" key="1">
    <source>
        <dbReference type="EMBL" id="EJW75101.1"/>
    </source>
</evidence>
<sequence length="73" mass="8229">NTVTNSALLCDPKLTIGVNLKLEEKPVQFTEGDSMQGSHYCPQAGFYILQWRHLESVQNQSFDFSLSGHKCKI</sequence>
<protein>
    <recommendedName>
        <fullName evidence="3">GOLD domain-containing protein</fullName>
    </recommendedName>
</protein>
<evidence type="ECO:0000313" key="2">
    <source>
        <dbReference type="Proteomes" id="UP000004810"/>
    </source>
</evidence>
<accession>J9DZ17</accession>
<dbReference type="Proteomes" id="UP000004810">
    <property type="component" value="Unassembled WGS sequence"/>
</dbReference>
<name>J9DZ17_WUCBA</name>
<feature type="non-terminal residue" evidence="1">
    <location>
        <position position="1"/>
    </location>
</feature>
<gene>
    <name evidence="1" type="ORF">WUBG_13993</name>
</gene>
<evidence type="ECO:0008006" key="3">
    <source>
        <dbReference type="Google" id="ProtNLM"/>
    </source>
</evidence>
<comment type="caution">
    <text evidence="1">The sequence shown here is derived from an EMBL/GenBank/DDBJ whole genome shotgun (WGS) entry which is preliminary data.</text>
</comment>
<dbReference type="EMBL" id="ADBV01011095">
    <property type="protein sequence ID" value="EJW75101.1"/>
    <property type="molecule type" value="Genomic_DNA"/>
</dbReference>
<dbReference type="AlphaFoldDB" id="J9DZ17"/>
<feature type="non-terminal residue" evidence="1">
    <location>
        <position position="73"/>
    </location>
</feature>
<reference evidence="2" key="1">
    <citation type="submission" date="2012-08" db="EMBL/GenBank/DDBJ databases">
        <title>The Genome Sequence of Wuchereria bancrofti.</title>
        <authorList>
            <person name="Nutman T.B."/>
            <person name="Fink D.L."/>
            <person name="Russ C."/>
            <person name="Young S."/>
            <person name="Zeng Q."/>
            <person name="Koehrsen M."/>
            <person name="Alvarado L."/>
            <person name="Berlin A."/>
            <person name="Chapman S.B."/>
            <person name="Chen Z."/>
            <person name="Freedman E."/>
            <person name="Gellesch M."/>
            <person name="Goldberg J."/>
            <person name="Griggs A."/>
            <person name="Gujja S."/>
            <person name="Heilman E.R."/>
            <person name="Heiman D."/>
            <person name="Hepburn T."/>
            <person name="Howarth C."/>
            <person name="Jen D."/>
            <person name="Larson L."/>
            <person name="Lewis B."/>
            <person name="Mehta T."/>
            <person name="Park D."/>
            <person name="Pearson M."/>
            <person name="Roberts A."/>
            <person name="Saif S."/>
            <person name="Shea T."/>
            <person name="Shenoy N."/>
            <person name="Sisk P."/>
            <person name="Stolte C."/>
            <person name="Sykes S."/>
            <person name="Walk T."/>
            <person name="White J."/>
            <person name="Yandava C."/>
            <person name="Haas B."/>
            <person name="Henn M.R."/>
            <person name="Nusbaum C."/>
            <person name="Birren B."/>
        </authorList>
    </citation>
    <scope>NUCLEOTIDE SEQUENCE [LARGE SCALE GENOMIC DNA]</scope>
    <source>
        <strain evidence="2">NA</strain>
    </source>
</reference>
<proteinExistence type="predicted"/>
<organism evidence="1 2">
    <name type="scientific">Wuchereria bancrofti</name>
    <dbReference type="NCBI Taxonomy" id="6293"/>
    <lineage>
        <taxon>Eukaryota</taxon>
        <taxon>Metazoa</taxon>
        <taxon>Ecdysozoa</taxon>
        <taxon>Nematoda</taxon>
        <taxon>Chromadorea</taxon>
        <taxon>Rhabditida</taxon>
        <taxon>Spirurina</taxon>
        <taxon>Spiruromorpha</taxon>
        <taxon>Filarioidea</taxon>
        <taxon>Onchocercidae</taxon>
        <taxon>Wuchereria</taxon>
    </lineage>
</organism>